<keyword evidence="6 8" id="KW-0472">Membrane</keyword>
<evidence type="ECO:0000256" key="7">
    <source>
        <dbReference type="SAM" id="MobiDB-lite"/>
    </source>
</evidence>
<dbReference type="CDD" id="cd17369">
    <property type="entry name" value="MFS_ShiA_like"/>
    <property type="match status" value="1"/>
</dbReference>
<feature type="transmembrane region" description="Helical" evidence="8">
    <location>
        <begin position="259"/>
        <end position="282"/>
    </location>
</feature>
<organism evidence="10 11">
    <name type="scientific">Streptomyces yanii</name>
    <dbReference type="NCBI Taxonomy" id="78510"/>
    <lineage>
        <taxon>Bacteria</taxon>
        <taxon>Bacillati</taxon>
        <taxon>Actinomycetota</taxon>
        <taxon>Actinomycetes</taxon>
        <taxon>Kitasatosporales</taxon>
        <taxon>Streptomycetaceae</taxon>
        <taxon>Streptomyces</taxon>
    </lineage>
</organism>
<evidence type="ECO:0000313" key="11">
    <source>
        <dbReference type="Proteomes" id="UP001589710"/>
    </source>
</evidence>
<accession>A0ABV5R317</accession>
<dbReference type="SUPFAM" id="SSF103473">
    <property type="entry name" value="MFS general substrate transporter"/>
    <property type="match status" value="1"/>
</dbReference>
<feature type="transmembrane region" description="Helical" evidence="8">
    <location>
        <begin position="324"/>
        <end position="343"/>
    </location>
</feature>
<evidence type="ECO:0000256" key="8">
    <source>
        <dbReference type="SAM" id="Phobius"/>
    </source>
</evidence>
<gene>
    <name evidence="10" type="ORF">ACFFTL_02945</name>
</gene>
<comment type="caution">
    <text evidence="10">The sequence shown here is derived from an EMBL/GenBank/DDBJ whole genome shotgun (WGS) entry which is preliminary data.</text>
</comment>
<feature type="transmembrane region" description="Helical" evidence="8">
    <location>
        <begin position="104"/>
        <end position="125"/>
    </location>
</feature>
<feature type="transmembrane region" description="Helical" evidence="8">
    <location>
        <begin position="390"/>
        <end position="411"/>
    </location>
</feature>
<feature type="compositionally biased region" description="Basic and acidic residues" evidence="7">
    <location>
        <begin position="444"/>
        <end position="467"/>
    </location>
</feature>
<keyword evidence="4 8" id="KW-0812">Transmembrane</keyword>
<feature type="domain" description="Major facilitator superfamily (MFS) profile" evidence="9">
    <location>
        <begin position="31"/>
        <end position="442"/>
    </location>
</feature>
<evidence type="ECO:0000256" key="2">
    <source>
        <dbReference type="ARBA" id="ARBA00022448"/>
    </source>
</evidence>
<dbReference type="InterPro" id="IPR036259">
    <property type="entry name" value="MFS_trans_sf"/>
</dbReference>
<dbReference type="InterPro" id="IPR020846">
    <property type="entry name" value="MFS_dom"/>
</dbReference>
<feature type="transmembrane region" description="Helical" evidence="8">
    <location>
        <begin position="349"/>
        <end position="369"/>
    </location>
</feature>
<feature type="transmembrane region" description="Helical" evidence="8">
    <location>
        <begin position="294"/>
        <end position="312"/>
    </location>
</feature>
<keyword evidence="5 8" id="KW-1133">Transmembrane helix</keyword>
<dbReference type="Proteomes" id="UP001589710">
    <property type="component" value="Unassembled WGS sequence"/>
</dbReference>
<reference evidence="10 11" key="1">
    <citation type="submission" date="2024-09" db="EMBL/GenBank/DDBJ databases">
        <authorList>
            <person name="Sun Q."/>
            <person name="Mori K."/>
        </authorList>
    </citation>
    <scope>NUCLEOTIDE SEQUENCE [LARGE SCALE GENOMIC DNA]</scope>
    <source>
        <strain evidence="10 11">JCM 3331</strain>
    </source>
</reference>
<feature type="transmembrane region" description="Helical" evidence="8">
    <location>
        <begin position="68"/>
        <end position="92"/>
    </location>
</feature>
<proteinExistence type="predicted"/>
<feature type="transmembrane region" description="Helical" evidence="8">
    <location>
        <begin position="137"/>
        <end position="159"/>
    </location>
</feature>
<dbReference type="PROSITE" id="PS50850">
    <property type="entry name" value="MFS"/>
    <property type="match status" value="1"/>
</dbReference>
<evidence type="ECO:0000256" key="3">
    <source>
        <dbReference type="ARBA" id="ARBA00022475"/>
    </source>
</evidence>
<evidence type="ECO:0000256" key="5">
    <source>
        <dbReference type="ARBA" id="ARBA00022989"/>
    </source>
</evidence>
<dbReference type="Pfam" id="PF07690">
    <property type="entry name" value="MFS_1"/>
    <property type="match status" value="1"/>
</dbReference>
<protein>
    <submittedName>
        <fullName evidence="10">MFS transporter</fullName>
    </submittedName>
</protein>
<feature type="transmembrane region" description="Helical" evidence="8">
    <location>
        <begin position="203"/>
        <end position="222"/>
    </location>
</feature>
<dbReference type="Gene3D" id="1.20.1250.20">
    <property type="entry name" value="MFS general substrate transporter like domains"/>
    <property type="match status" value="1"/>
</dbReference>
<keyword evidence="3" id="KW-1003">Cell membrane</keyword>
<sequence>MSTAPTPQRPERAERAEGPVAVPDPALLRKVALSSLLGTVIEYYDFLLYGTMAAIAFGRLFFPGSDPTAGTIAAFGTLAAGYVARPVGGALFGHFGDRLGRKSMLVLTMALMGAASFLIGVLPTYESIGITAPVLLVLFRVVQGIAIGGEWAGATLMVVEHADARRRGLWSGVMQMGSPLGFLLSTLAVTATTLLPQDQFLAWGWRTPFLFSALLLGIGLYVRISITESPLFQQAARSRDTGTTPRIPLAEVLREPRTLVRACAVGIGPFALTALISTFMLTYATSVGYATSDVMTGLLFTAVTGLVGIPLFSALSDRVGRRAVVLGGAVGIMLLAAPVYALVDTESTALLILGMVLGQVVQSAMYAPLGPLLSEMFGTRVRYTGASLGYQLAALIGGGFTPMMAGSLLSASGGVSSTPLVAVAVLCGLVTALAIWRTAETRGRDLADDSVPRKKPEPSREHRDRPDGAAQKGAGK</sequence>
<name>A0ABV5R317_9ACTN</name>
<evidence type="ECO:0000256" key="4">
    <source>
        <dbReference type="ARBA" id="ARBA00022692"/>
    </source>
</evidence>
<feature type="transmembrane region" description="Helical" evidence="8">
    <location>
        <begin position="43"/>
        <end position="62"/>
    </location>
</feature>
<evidence type="ECO:0000256" key="6">
    <source>
        <dbReference type="ARBA" id="ARBA00023136"/>
    </source>
</evidence>
<evidence type="ECO:0000259" key="9">
    <source>
        <dbReference type="PROSITE" id="PS50850"/>
    </source>
</evidence>
<evidence type="ECO:0000256" key="1">
    <source>
        <dbReference type="ARBA" id="ARBA00004651"/>
    </source>
</evidence>
<dbReference type="PANTHER" id="PTHR43045">
    <property type="entry name" value="SHIKIMATE TRANSPORTER"/>
    <property type="match status" value="1"/>
</dbReference>
<keyword evidence="11" id="KW-1185">Reference proteome</keyword>
<feature type="region of interest" description="Disordered" evidence="7">
    <location>
        <begin position="444"/>
        <end position="476"/>
    </location>
</feature>
<keyword evidence="2" id="KW-0813">Transport</keyword>
<evidence type="ECO:0000313" key="10">
    <source>
        <dbReference type="EMBL" id="MFB9571329.1"/>
    </source>
</evidence>
<dbReference type="EMBL" id="JBHMCG010000007">
    <property type="protein sequence ID" value="MFB9571329.1"/>
    <property type="molecule type" value="Genomic_DNA"/>
</dbReference>
<feature type="transmembrane region" description="Helical" evidence="8">
    <location>
        <begin position="417"/>
        <end position="436"/>
    </location>
</feature>
<dbReference type="InterPro" id="IPR011701">
    <property type="entry name" value="MFS"/>
</dbReference>
<dbReference type="PANTHER" id="PTHR43045:SF1">
    <property type="entry name" value="SHIKIMATE TRANSPORTER"/>
    <property type="match status" value="1"/>
</dbReference>
<comment type="subcellular location">
    <subcellularLocation>
        <location evidence="1">Cell membrane</location>
        <topology evidence="1">Multi-pass membrane protein</topology>
    </subcellularLocation>
</comment>
<dbReference type="RefSeq" id="WP_345516957.1">
    <property type="nucleotide sequence ID" value="NZ_BAAAXD010000042.1"/>
</dbReference>